<feature type="compositionally biased region" description="Polar residues" evidence="1">
    <location>
        <begin position="136"/>
        <end position="147"/>
    </location>
</feature>
<accession>A0ABD2ZLQ1</accession>
<protein>
    <submittedName>
        <fullName evidence="2">Uncharacterized protein</fullName>
    </submittedName>
</protein>
<gene>
    <name evidence="2" type="ORF">ACH5RR_018072</name>
</gene>
<dbReference type="EMBL" id="JBJUIK010000008">
    <property type="protein sequence ID" value="KAL3519923.1"/>
    <property type="molecule type" value="Genomic_DNA"/>
</dbReference>
<sequence>MVVEHIMEEQSTNNDSSNGHFSFGISTSSQRDATNAITLSLEEIQQLYSDSPISYREMLEDNYDTNNNNDSNVSHAPPISSSSSTVANYDRNFLTAPNCANCGLKRRRPDEASQNNEASHHSTEDCHCEVTLEQSINPSDPSISQGPSHLGEDTSGEGNSNLSSCPVGNYRNARSRRKPENVTRRIPPLHNTSQFIHLTSRSSINEHGEVTHNMEAPRFSSILGISDGIPNSSNEVAPMTRAQHTGTSSNQYISLFGQIITQPIRPVNNAIIGSNMEVQDTGSLTRINIGSNNEGSRGNIYNISEANHSRIIQNVTEPQRRELIAMAQALRTGSSRRDTRRLGSSFQAQLHQAFPGYTRETVHLALEIANLTNEIRVNTPLSDEDILQGLNVRRYCSSTRNDEEEQEMCCICLHYYASPPPQLHIPELGITRNLPLVAILAPTDHGSQSSSFNEL</sequence>
<evidence type="ECO:0000256" key="1">
    <source>
        <dbReference type="SAM" id="MobiDB-lite"/>
    </source>
</evidence>
<comment type="caution">
    <text evidence="2">The sequence shown here is derived from an EMBL/GenBank/DDBJ whole genome shotgun (WGS) entry which is preliminary data.</text>
</comment>
<organism evidence="2 3">
    <name type="scientific">Cinchona calisaya</name>
    <dbReference type="NCBI Taxonomy" id="153742"/>
    <lineage>
        <taxon>Eukaryota</taxon>
        <taxon>Viridiplantae</taxon>
        <taxon>Streptophyta</taxon>
        <taxon>Embryophyta</taxon>
        <taxon>Tracheophyta</taxon>
        <taxon>Spermatophyta</taxon>
        <taxon>Magnoliopsida</taxon>
        <taxon>eudicotyledons</taxon>
        <taxon>Gunneridae</taxon>
        <taxon>Pentapetalae</taxon>
        <taxon>asterids</taxon>
        <taxon>lamiids</taxon>
        <taxon>Gentianales</taxon>
        <taxon>Rubiaceae</taxon>
        <taxon>Cinchonoideae</taxon>
        <taxon>Cinchoneae</taxon>
        <taxon>Cinchona</taxon>
    </lineage>
</organism>
<name>A0ABD2ZLQ1_9GENT</name>
<evidence type="ECO:0000313" key="2">
    <source>
        <dbReference type="EMBL" id="KAL3519923.1"/>
    </source>
</evidence>
<feature type="region of interest" description="Disordered" evidence="1">
    <location>
        <begin position="1"/>
        <end position="23"/>
    </location>
</feature>
<evidence type="ECO:0000313" key="3">
    <source>
        <dbReference type="Proteomes" id="UP001630127"/>
    </source>
</evidence>
<proteinExistence type="predicted"/>
<reference evidence="2 3" key="1">
    <citation type="submission" date="2024-11" db="EMBL/GenBank/DDBJ databases">
        <title>A near-complete genome assembly of Cinchona calisaya.</title>
        <authorList>
            <person name="Lian D.C."/>
            <person name="Zhao X.W."/>
            <person name="Wei L."/>
        </authorList>
    </citation>
    <scope>NUCLEOTIDE SEQUENCE [LARGE SCALE GENOMIC DNA]</scope>
    <source>
        <tissue evidence="2">Nenye</tissue>
    </source>
</reference>
<feature type="compositionally biased region" description="Polar residues" evidence="1">
    <location>
        <begin position="9"/>
        <end position="23"/>
    </location>
</feature>
<dbReference type="Proteomes" id="UP001630127">
    <property type="component" value="Unassembled WGS sequence"/>
</dbReference>
<feature type="region of interest" description="Disordered" evidence="1">
    <location>
        <begin position="61"/>
        <end position="84"/>
    </location>
</feature>
<keyword evidence="3" id="KW-1185">Reference proteome</keyword>
<feature type="compositionally biased region" description="Polar residues" evidence="1">
    <location>
        <begin position="156"/>
        <end position="166"/>
    </location>
</feature>
<dbReference type="AlphaFoldDB" id="A0ABD2ZLQ1"/>
<feature type="region of interest" description="Disordered" evidence="1">
    <location>
        <begin position="136"/>
        <end position="188"/>
    </location>
</feature>